<accession>A0A9P6RIJ1</accession>
<feature type="domain" description="ADF-H" evidence="6">
    <location>
        <begin position="3"/>
        <end position="136"/>
    </location>
</feature>
<evidence type="ECO:0000256" key="2">
    <source>
        <dbReference type="ARBA" id="ARBA00006844"/>
    </source>
</evidence>
<dbReference type="GO" id="GO:0016363">
    <property type="term" value="C:nuclear matrix"/>
    <property type="evidence" value="ECO:0007669"/>
    <property type="project" value="UniProtKB-SubCell"/>
</dbReference>
<evidence type="ECO:0000259" key="6">
    <source>
        <dbReference type="PROSITE" id="PS51263"/>
    </source>
</evidence>
<dbReference type="OrthoDB" id="10249245at2759"/>
<dbReference type="GO" id="GO:0003779">
    <property type="term" value="F:actin binding"/>
    <property type="evidence" value="ECO:0007669"/>
    <property type="project" value="UniProtKB-KW"/>
</dbReference>
<dbReference type="EMBL" id="JAAAIN010000129">
    <property type="protein sequence ID" value="KAG0319800.1"/>
    <property type="molecule type" value="Genomic_DNA"/>
</dbReference>
<keyword evidence="8" id="KW-1185">Reference proteome</keyword>
<evidence type="ECO:0000256" key="3">
    <source>
        <dbReference type="ARBA" id="ARBA00015630"/>
    </source>
</evidence>
<comment type="caution">
    <text evidence="7">The sequence shown here is derived from an EMBL/GenBank/DDBJ whole genome shotgun (WGS) entry which is preliminary data.</text>
</comment>
<dbReference type="CDD" id="cd11286">
    <property type="entry name" value="ADF_cofilin_like"/>
    <property type="match status" value="1"/>
</dbReference>
<dbReference type="InterPro" id="IPR029006">
    <property type="entry name" value="ADF-H/Gelsolin-like_dom_sf"/>
</dbReference>
<dbReference type="SMART" id="SM00102">
    <property type="entry name" value="ADF"/>
    <property type="match status" value="1"/>
</dbReference>
<keyword evidence="4" id="KW-0009">Actin-binding</keyword>
<evidence type="ECO:0000256" key="4">
    <source>
        <dbReference type="ARBA" id="ARBA00023203"/>
    </source>
</evidence>
<reference evidence="7" key="1">
    <citation type="journal article" date="2020" name="Fungal Divers.">
        <title>Resolving the Mortierellaceae phylogeny through synthesis of multi-gene phylogenetics and phylogenomics.</title>
        <authorList>
            <person name="Vandepol N."/>
            <person name="Liber J."/>
            <person name="Desiro A."/>
            <person name="Na H."/>
            <person name="Kennedy M."/>
            <person name="Barry K."/>
            <person name="Grigoriev I.V."/>
            <person name="Miller A.N."/>
            <person name="O'Donnell K."/>
            <person name="Stajich J.E."/>
            <person name="Bonito G."/>
        </authorList>
    </citation>
    <scope>NUCLEOTIDE SEQUENCE</scope>
    <source>
        <strain evidence="7">NVP60</strain>
    </source>
</reference>
<sequence>MATSGVKAGQDCIDAFMDLKIGKAHKYIIYKIADDLKHVEVIKQSSDEDYDNFLKELPEDDCRWAVYDFAFKTADGGDRNKIVFYSWSPDGAKIKPKMLYASSKDGLRKVLNGVAVEVQGTDFDEVAHETVLEKIRR</sequence>
<dbReference type="AlphaFoldDB" id="A0A9P6RIJ1"/>
<protein>
    <recommendedName>
        <fullName evidence="3">Cofilin</fullName>
    </recommendedName>
    <alternativeName>
        <fullName evidence="5">Actin-depolymerizing factor 1</fullName>
    </alternativeName>
</protein>
<dbReference type="InterPro" id="IPR002108">
    <property type="entry name" value="ADF-H"/>
</dbReference>
<dbReference type="Gene3D" id="3.40.20.10">
    <property type="entry name" value="Severin"/>
    <property type="match status" value="1"/>
</dbReference>
<dbReference type="PROSITE" id="PS51263">
    <property type="entry name" value="ADF_H"/>
    <property type="match status" value="1"/>
</dbReference>
<organism evidence="7 8">
    <name type="scientific">Linnemannia gamsii</name>
    <dbReference type="NCBI Taxonomy" id="64522"/>
    <lineage>
        <taxon>Eukaryota</taxon>
        <taxon>Fungi</taxon>
        <taxon>Fungi incertae sedis</taxon>
        <taxon>Mucoromycota</taxon>
        <taxon>Mortierellomycotina</taxon>
        <taxon>Mortierellomycetes</taxon>
        <taxon>Mortierellales</taxon>
        <taxon>Mortierellaceae</taxon>
        <taxon>Linnemannia</taxon>
    </lineage>
</organism>
<dbReference type="PANTHER" id="PTHR11913">
    <property type="entry name" value="COFILIN-RELATED"/>
    <property type="match status" value="1"/>
</dbReference>
<evidence type="ECO:0000256" key="1">
    <source>
        <dbReference type="ARBA" id="ARBA00004109"/>
    </source>
</evidence>
<name>A0A9P6RIJ1_9FUNG</name>
<evidence type="ECO:0000313" key="8">
    <source>
        <dbReference type="Proteomes" id="UP000823405"/>
    </source>
</evidence>
<dbReference type="Pfam" id="PF00241">
    <property type="entry name" value="Cofilin_ADF"/>
    <property type="match status" value="1"/>
</dbReference>
<proteinExistence type="inferred from homology"/>
<dbReference type="SUPFAM" id="SSF55753">
    <property type="entry name" value="Actin depolymerizing proteins"/>
    <property type="match status" value="1"/>
</dbReference>
<evidence type="ECO:0000313" key="7">
    <source>
        <dbReference type="EMBL" id="KAG0319800.1"/>
    </source>
</evidence>
<dbReference type="GO" id="GO:0030042">
    <property type="term" value="P:actin filament depolymerization"/>
    <property type="evidence" value="ECO:0007669"/>
    <property type="project" value="InterPro"/>
</dbReference>
<dbReference type="Proteomes" id="UP000823405">
    <property type="component" value="Unassembled WGS sequence"/>
</dbReference>
<dbReference type="GO" id="GO:0015629">
    <property type="term" value="C:actin cytoskeleton"/>
    <property type="evidence" value="ECO:0007669"/>
    <property type="project" value="InterPro"/>
</dbReference>
<gene>
    <name evidence="7" type="primary">COF1</name>
    <name evidence="7" type="ORF">BGZ97_001406</name>
</gene>
<comment type="subcellular location">
    <subcellularLocation>
        <location evidence="1">Nucleus matrix</location>
    </subcellularLocation>
</comment>
<evidence type="ECO:0000256" key="5">
    <source>
        <dbReference type="ARBA" id="ARBA00032427"/>
    </source>
</evidence>
<comment type="similarity">
    <text evidence="2">Belongs to the actin-binding proteins ADF family.</text>
</comment>
<dbReference type="InterPro" id="IPR017904">
    <property type="entry name" value="ADF/Cofilin"/>
</dbReference>